<gene>
    <name evidence="1" type="ORF">XPG1_2410</name>
</gene>
<dbReference type="AlphaFoldDB" id="A0A068R566"/>
<name>A0A068R566_9GAMM</name>
<evidence type="ECO:0000313" key="2">
    <source>
        <dbReference type="Proteomes" id="UP000032735"/>
    </source>
</evidence>
<keyword evidence="2" id="KW-1185">Reference proteome</keyword>
<dbReference type="KEGG" id="xpo:XPG1_2410"/>
<sequence length="50" mass="5577">MLCSNQLSYVAIYDISKNGDSLSDMAGVPGFEPGHARIKTWCLTAWRYPI</sequence>
<dbReference type="Proteomes" id="UP000032735">
    <property type="component" value="Chromosome"/>
</dbReference>
<dbReference type="EMBL" id="FO704551">
    <property type="protein sequence ID" value="CDG22066.1"/>
    <property type="molecule type" value="Genomic_DNA"/>
</dbReference>
<accession>A0A068R566</accession>
<evidence type="ECO:0000313" key="1">
    <source>
        <dbReference type="EMBL" id="CDG22066.1"/>
    </source>
</evidence>
<proteinExistence type="predicted"/>
<dbReference type="HOGENOM" id="CLU_3124311_0_0_6"/>
<protein>
    <submittedName>
        <fullName evidence="1">Uncharacterized protein</fullName>
    </submittedName>
</protein>
<organism evidence="1 2">
    <name type="scientific">Xenorhabdus poinarii G6</name>
    <dbReference type="NCBI Taxonomy" id="1354304"/>
    <lineage>
        <taxon>Bacteria</taxon>
        <taxon>Pseudomonadati</taxon>
        <taxon>Pseudomonadota</taxon>
        <taxon>Gammaproteobacteria</taxon>
        <taxon>Enterobacterales</taxon>
        <taxon>Morganellaceae</taxon>
        <taxon>Xenorhabdus</taxon>
    </lineage>
</organism>
<reference evidence="1 2" key="1">
    <citation type="submission" date="2013-07" db="EMBL/GenBank/DDBJ databases">
        <authorList>
            <person name="Genoscope - CEA"/>
        </authorList>
    </citation>
    <scope>NUCLEOTIDE SEQUENCE [LARGE SCALE GENOMIC DNA]</scope>
    <source>
        <strain evidence="1 2">G6</strain>
    </source>
</reference>